<dbReference type="SUPFAM" id="SSF56349">
    <property type="entry name" value="DNA breaking-rejoining enzymes"/>
    <property type="match status" value="1"/>
</dbReference>
<feature type="domain" description="Tyr recombinase" evidence="2">
    <location>
        <begin position="1"/>
        <end position="124"/>
    </location>
</feature>
<dbReference type="GO" id="GO:0015074">
    <property type="term" value="P:DNA integration"/>
    <property type="evidence" value="ECO:0007669"/>
    <property type="project" value="InterPro"/>
</dbReference>
<protein>
    <submittedName>
        <fullName evidence="3">Phage integrase family protein</fullName>
    </submittedName>
</protein>
<evidence type="ECO:0000313" key="4">
    <source>
        <dbReference type="Proteomes" id="UP000295689"/>
    </source>
</evidence>
<dbReference type="InterPro" id="IPR011010">
    <property type="entry name" value="DNA_brk_join_enz"/>
</dbReference>
<dbReference type="Gene3D" id="1.10.443.10">
    <property type="entry name" value="Intergrase catalytic core"/>
    <property type="match status" value="1"/>
</dbReference>
<organism evidence="3 4">
    <name type="scientific">Mesobacillus foraminis</name>
    <dbReference type="NCBI Taxonomy" id="279826"/>
    <lineage>
        <taxon>Bacteria</taxon>
        <taxon>Bacillati</taxon>
        <taxon>Bacillota</taxon>
        <taxon>Bacilli</taxon>
        <taxon>Bacillales</taxon>
        <taxon>Bacillaceae</taxon>
        <taxon>Mesobacillus</taxon>
    </lineage>
</organism>
<dbReference type="Proteomes" id="UP000295689">
    <property type="component" value="Unassembled WGS sequence"/>
</dbReference>
<evidence type="ECO:0000259" key="2">
    <source>
        <dbReference type="PROSITE" id="PS51898"/>
    </source>
</evidence>
<dbReference type="GO" id="GO:0006310">
    <property type="term" value="P:DNA recombination"/>
    <property type="evidence" value="ECO:0007669"/>
    <property type="project" value="UniProtKB-KW"/>
</dbReference>
<dbReference type="InterPro" id="IPR013762">
    <property type="entry name" value="Integrase-like_cat_sf"/>
</dbReference>
<gene>
    <name evidence="3" type="ORF">EV146_101121</name>
</gene>
<evidence type="ECO:0000256" key="1">
    <source>
        <dbReference type="ARBA" id="ARBA00023172"/>
    </source>
</evidence>
<keyword evidence="4" id="KW-1185">Reference proteome</keyword>
<dbReference type="RefSeq" id="WP_241993764.1">
    <property type="nucleotide sequence ID" value="NZ_JABUHM010000006.1"/>
</dbReference>
<sequence length="124" mass="14106">MRRGEILGSRWKDVDLDKGVLLIRQTLSKDGKSFLSGAKTESSVRSTKLSNETILVLKKQKTQVIKEKLSYGPEYVDHDLVICTSKGTPVNPENLKRTFQRLTKEAGVQPTRFHDLRHTHTTML</sequence>
<proteinExistence type="predicted"/>
<comment type="caution">
    <text evidence="3">The sequence shown here is derived from an EMBL/GenBank/DDBJ whole genome shotgun (WGS) entry which is preliminary data.</text>
</comment>
<dbReference type="EMBL" id="SLVV01000001">
    <property type="protein sequence ID" value="TCN27794.1"/>
    <property type="molecule type" value="Genomic_DNA"/>
</dbReference>
<dbReference type="InterPro" id="IPR002104">
    <property type="entry name" value="Integrase_catalytic"/>
</dbReference>
<keyword evidence="1" id="KW-0233">DNA recombination</keyword>
<dbReference type="GO" id="GO:0003677">
    <property type="term" value="F:DNA binding"/>
    <property type="evidence" value="ECO:0007669"/>
    <property type="project" value="InterPro"/>
</dbReference>
<evidence type="ECO:0000313" key="3">
    <source>
        <dbReference type="EMBL" id="TCN27794.1"/>
    </source>
</evidence>
<reference evidence="3 4" key="1">
    <citation type="journal article" date="2015" name="Stand. Genomic Sci.">
        <title>Genomic Encyclopedia of Bacterial and Archaeal Type Strains, Phase III: the genomes of soil and plant-associated and newly described type strains.</title>
        <authorList>
            <person name="Whitman W.B."/>
            <person name="Woyke T."/>
            <person name="Klenk H.P."/>
            <person name="Zhou Y."/>
            <person name="Lilburn T.G."/>
            <person name="Beck B.J."/>
            <person name="De Vos P."/>
            <person name="Vandamme P."/>
            <person name="Eisen J.A."/>
            <person name="Garrity G."/>
            <person name="Hugenholtz P."/>
            <person name="Kyrpides N.C."/>
        </authorList>
    </citation>
    <scope>NUCLEOTIDE SEQUENCE [LARGE SCALE GENOMIC DNA]</scope>
    <source>
        <strain evidence="3 4">CV53</strain>
    </source>
</reference>
<dbReference type="Pfam" id="PF00589">
    <property type="entry name" value="Phage_integrase"/>
    <property type="match status" value="1"/>
</dbReference>
<accession>A0A4R2BP82</accession>
<name>A0A4R2BP82_9BACI</name>
<dbReference type="PROSITE" id="PS51898">
    <property type="entry name" value="TYR_RECOMBINASE"/>
    <property type="match status" value="1"/>
</dbReference>
<dbReference type="AlphaFoldDB" id="A0A4R2BP82"/>